<dbReference type="SMART" id="SM00020">
    <property type="entry name" value="Tryp_SPc"/>
    <property type="match status" value="1"/>
</dbReference>
<reference evidence="3 4" key="1">
    <citation type="submission" date="2018-08" db="EMBL/GenBank/DDBJ databases">
        <authorList>
            <person name="Khan S.A."/>
            <person name="Jeon C.O."/>
            <person name="Chun B.H."/>
            <person name="Jeong S.E."/>
        </authorList>
    </citation>
    <scope>NUCLEOTIDE SEQUENCE [LARGE SCALE GENOMIC DNA]</scope>
    <source>
        <strain evidence="3 4">S-16</strain>
    </source>
</reference>
<protein>
    <submittedName>
        <fullName evidence="3">PEP-CTERM sorting domain-containing protein</fullName>
    </submittedName>
</protein>
<evidence type="ECO:0000313" key="4">
    <source>
        <dbReference type="Proteomes" id="UP000267464"/>
    </source>
</evidence>
<dbReference type="Gene3D" id="2.40.10.10">
    <property type="entry name" value="Trypsin-like serine proteases"/>
    <property type="match status" value="2"/>
</dbReference>
<accession>A0A3N7HQL5</accession>
<evidence type="ECO:0000256" key="1">
    <source>
        <dbReference type="SAM" id="SignalP"/>
    </source>
</evidence>
<evidence type="ECO:0000259" key="2">
    <source>
        <dbReference type="PROSITE" id="PS50240"/>
    </source>
</evidence>
<dbReference type="PANTHER" id="PTHR24260">
    <property type="match status" value="1"/>
</dbReference>
<dbReference type="Pfam" id="PF07589">
    <property type="entry name" value="PEP-CTERM"/>
    <property type="match status" value="1"/>
</dbReference>
<dbReference type="AlphaFoldDB" id="A0A3N7HQL5"/>
<dbReference type="PANTHER" id="PTHR24260:SF132">
    <property type="entry name" value="PEPTIDASE S1 DOMAIN-CONTAINING PROTEIN"/>
    <property type="match status" value="1"/>
</dbReference>
<dbReference type="SUPFAM" id="SSF50494">
    <property type="entry name" value="Trypsin-like serine proteases"/>
    <property type="match status" value="1"/>
</dbReference>
<dbReference type="InterPro" id="IPR043504">
    <property type="entry name" value="Peptidase_S1_PA_chymotrypsin"/>
</dbReference>
<reference evidence="3 4" key="2">
    <citation type="submission" date="2018-12" db="EMBL/GenBank/DDBJ databases">
        <title>Rhizobacter gummiphilus sp. nov., a rubber-degrading bacterium isolated from the soil of a botanical garden in Japan.</title>
        <authorList>
            <person name="Shunsuke S.S."/>
        </authorList>
    </citation>
    <scope>NUCLEOTIDE SEQUENCE [LARGE SCALE GENOMIC DNA]</scope>
    <source>
        <strain evidence="3 4">S-16</strain>
    </source>
</reference>
<dbReference type="InterPro" id="IPR018114">
    <property type="entry name" value="TRYPSIN_HIS"/>
</dbReference>
<sequence>MISTRFRAALAAVPLALAFTQAAHAVSSTDDPAGRVLNPGAFGGAFDGVAKLLFSNSSGNFVCSGSLLSGGQYVLTAAHCADDFTSMTVDFKLGGVVRTAAAAYVHSGWNGTLDTGADIAIIKLDSKVTGIQGFNLSTTNDVGKNVLLAGYGLVGQGLNGATGFDRDPPGTVPRIWRPHFGYNTIDATGKQLDDLLFGPGAGDNTYGENYVYDFDDGTYEHNGLQRLKDDFGAPWADSSAGLGADEALIAGGDSGGGDFVWTGSEWLLTGVHSWGWGVCGEIYADCDTSPGTNSSFGDFSGSTAVFSHTDWIKSVTAVPEPDTYALMLLGLGVVGSVARRRKAAAR</sequence>
<gene>
    <name evidence="3" type="ORF">DZC73_14680</name>
</gene>
<keyword evidence="4" id="KW-1185">Reference proteome</keyword>
<dbReference type="PROSITE" id="PS50240">
    <property type="entry name" value="TRYPSIN_DOM"/>
    <property type="match status" value="1"/>
</dbReference>
<dbReference type="NCBIfam" id="TIGR02595">
    <property type="entry name" value="PEP_CTERM"/>
    <property type="match status" value="1"/>
</dbReference>
<dbReference type="InterPro" id="IPR013424">
    <property type="entry name" value="Ice-binding_C"/>
</dbReference>
<dbReference type="Proteomes" id="UP000267464">
    <property type="component" value="Unassembled WGS sequence"/>
</dbReference>
<dbReference type="GO" id="GO:0006508">
    <property type="term" value="P:proteolysis"/>
    <property type="evidence" value="ECO:0007669"/>
    <property type="project" value="InterPro"/>
</dbReference>
<dbReference type="InterPro" id="IPR001254">
    <property type="entry name" value="Trypsin_dom"/>
</dbReference>
<feature type="signal peptide" evidence="1">
    <location>
        <begin position="1"/>
        <end position="25"/>
    </location>
</feature>
<feature type="domain" description="Peptidase S1" evidence="2">
    <location>
        <begin position="37"/>
        <end position="317"/>
    </location>
</feature>
<keyword evidence="1" id="KW-0732">Signal</keyword>
<dbReference type="RefSeq" id="WP_124541062.1">
    <property type="nucleotide sequence ID" value="NZ_QUSW01000003.1"/>
</dbReference>
<name>A0A3N7HQL5_9BURK</name>
<dbReference type="Pfam" id="PF00089">
    <property type="entry name" value="Trypsin"/>
    <property type="match status" value="1"/>
</dbReference>
<dbReference type="OrthoDB" id="9813836at2"/>
<proteinExistence type="predicted"/>
<dbReference type="EMBL" id="QUSW01000003">
    <property type="protein sequence ID" value="RQP24527.1"/>
    <property type="molecule type" value="Genomic_DNA"/>
</dbReference>
<organism evidence="3 4">
    <name type="scientific">Piscinibacter terrae</name>
    <dbReference type="NCBI Taxonomy" id="2496871"/>
    <lineage>
        <taxon>Bacteria</taxon>
        <taxon>Pseudomonadati</taxon>
        <taxon>Pseudomonadota</taxon>
        <taxon>Betaproteobacteria</taxon>
        <taxon>Burkholderiales</taxon>
        <taxon>Sphaerotilaceae</taxon>
        <taxon>Piscinibacter</taxon>
    </lineage>
</organism>
<dbReference type="InterPro" id="IPR009003">
    <property type="entry name" value="Peptidase_S1_PA"/>
</dbReference>
<evidence type="ECO:0000313" key="3">
    <source>
        <dbReference type="EMBL" id="RQP24527.1"/>
    </source>
</evidence>
<dbReference type="GO" id="GO:0004252">
    <property type="term" value="F:serine-type endopeptidase activity"/>
    <property type="evidence" value="ECO:0007669"/>
    <property type="project" value="InterPro"/>
</dbReference>
<dbReference type="InterPro" id="IPR051333">
    <property type="entry name" value="CLIP_Serine_Protease"/>
</dbReference>
<dbReference type="PROSITE" id="PS00134">
    <property type="entry name" value="TRYPSIN_HIS"/>
    <property type="match status" value="1"/>
</dbReference>
<comment type="caution">
    <text evidence="3">The sequence shown here is derived from an EMBL/GenBank/DDBJ whole genome shotgun (WGS) entry which is preliminary data.</text>
</comment>
<feature type="chain" id="PRO_5018249547" evidence="1">
    <location>
        <begin position="26"/>
        <end position="346"/>
    </location>
</feature>